<dbReference type="Proteomes" id="UP000777438">
    <property type="component" value="Unassembled WGS sequence"/>
</dbReference>
<protein>
    <recommendedName>
        <fullName evidence="4">Chromo domain-containing protein</fullName>
    </recommendedName>
</protein>
<evidence type="ECO:0000313" key="3">
    <source>
        <dbReference type="Proteomes" id="UP000777438"/>
    </source>
</evidence>
<dbReference type="SUPFAM" id="SSF54160">
    <property type="entry name" value="Chromo domain-like"/>
    <property type="match status" value="1"/>
</dbReference>
<dbReference type="OrthoDB" id="433924at2759"/>
<evidence type="ECO:0000313" key="2">
    <source>
        <dbReference type="EMBL" id="KAH6870891.1"/>
    </source>
</evidence>
<dbReference type="InterPro" id="IPR016197">
    <property type="entry name" value="Chromo-like_dom_sf"/>
</dbReference>
<feature type="non-terminal residue" evidence="2">
    <location>
        <position position="70"/>
    </location>
</feature>
<keyword evidence="3" id="KW-1185">Reference proteome</keyword>
<reference evidence="2 3" key="1">
    <citation type="journal article" date="2021" name="Nat. Commun.">
        <title>Genetic determinants of endophytism in the Arabidopsis root mycobiome.</title>
        <authorList>
            <person name="Mesny F."/>
            <person name="Miyauchi S."/>
            <person name="Thiergart T."/>
            <person name="Pickel B."/>
            <person name="Atanasova L."/>
            <person name="Karlsson M."/>
            <person name="Huettel B."/>
            <person name="Barry K.W."/>
            <person name="Haridas S."/>
            <person name="Chen C."/>
            <person name="Bauer D."/>
            <person name="Andreopoulos W."/>
            <person name="Pangilinan J."/>
            <person name="LaButti K."/>
            <person name="Riley R."/>
            <person name="Lipzen A."/>
            <person name="Clum A."/>
            <person name="Drula E."/>
            <person name="Henrissat B."/>
            <person name="Kohler A."/>
            <person name="Grigoriev I.V."/>
            <person name="Martin F.M."/>
            <person name="Hacquard S."/>
        </authorList>
    </citation>
    <scope>NUCLEOTIDE SEQUENCE [LARGE SCALE GENOMIC DNA]</scope>
    <source>
        <strain evidence="2 3">MPI-CAGE-CH-0241</strain>
    </source>
</reference>
<dbReference type="AlphaFoldDB" id="A0A9P8VQV1"/>
<evidence type="ECO:0008006" key="4">
    <source>
        <dbReference type="Google" id="ProtNLM"/>
    </source>
</evidence>
<comment type="subunit">
    <text evidence="1">Component of the NuA4 histone acetyltransferase complex.</text>
</comment>
<evidence type="ECO:0000256" key="1">
    <source>
        <dbReference type="ARBA" id="ARBA00011353"/>
    </source>
</evidence>
<gene>
    <name evidence="2" type="ORF">B0T10DRAFT_380039</name>
</gene>
<proteinExistence type="predicted"/>
<feature type="non-terminal residue" evidence="2">
    <location>
        <position position="1"/>
    </location>
</feature>
<sequence length="70" mass="8302">RYEIEAIVGHTIYKTTNVKLKVKWTDDSKPTLVDEYTFQEDCPTMLYSYWRSHGTREKATGIKSFHAFRI</sequence>
<comment type="caution">
    <text evidence="2">The sequence shown here is derived from an EMBL/GenBank/DDBJ whole genome shotgun (WGS) entry which is preliminary data.</text>
</comment>
<dbReference type="EMBL" id="JAGPYM010000063">
    <property type="protein sequence ID" value="KAH6870891.1"/>
    <property type="molecule type" value="Genomic_DNA"/>
</dbReference>
<accession>A0A9P8VQV1</accession>
<dbReference type="Gene3D" id="2.40.50.40">
    <property type="match status" value="1"/>
</dbReference>
<name>A0A9P8VQV1_9HYPO</name>
<organism evidence="2 3">
    <name type="scientific">Thelonectria olida</name>
    <dbReference type="NCBI Taxonomy" id="1576542"/>
    <lineage>
        <taxon>Eukaryota</taxon>
        <taxon>Fungi</taxon>
        <taxon>Dikarya</taxon>
        <taxon>Ascomycota</taxon>
        <taxon>Pezizomycotina</taxon>
        <taxon>Sordariomycetes</taxon>
        <taxon>Hypocreomycetidae</taxon>
        <taxon>Hypocreales</taxon>
        <taxon>Nectriaceae</taxon>
        <taxon>Thelonectria</taxon>
    </lineage>
</organism>